<evidence type="ECO:0000313" key="1">
    <source>
        <dbReference type="EMBL" id="GAI13953.1"/>
    </source>
</evidence>
<dbReference type="EMBL" id="BARV01009232">
    <property type="protein sequence ID" value="GAI13953.1"/>
    <property type="molecule type" value="Genomic_DNA"/>
</dbReference>
<evidence type="ECO:0008006" key="2">
    <source>
        <dbReference type="Google" id="ProtNLM"/>
    </source>
</evidence>
<proteinExistence type="predicted"/>
<sequence>MKKIIIVLLLVFCVSTAYAKIMKRPFVQIEPKGTLYIGSVRFGLGASVIFNPLRNIGFRFNLAEINFGEGGTFFSLNQGFFYEGGSFDILYYLPMRKMQPYVHAGFGLATNGQTMFSIRGGVGLDFAMNKKLALFVEPGIIISSVSVDGDSDTDFVFRFSGGAKFGIF</sequence>
<dbReference type="InterPro" id="IPR011250">
    <property type="entry name" value="OMP/PagP_B-barrel"/>
</dbReference>
<name>X1L4T1_9ZZZZ</name>
<organism evidence="1">
    <name type="scientific">marine sediment metagenome</name>
    <dbReference type="NCBI Taxonomy" id="412755"/>
    <lineage>
        <taxon>unclassified sequences</taxon>
        <taxon>metagenomes</taxon>
        <taxon>ecological metagenomes</taxon>
    </lineage>
</organism>
<comment type="caution">
    <text evidence="1">The sequence shown here is derived from an EMBL/GenBank/DDBJ whole genome shotgun (WGS) entry which is preliminary data.</text>
</comment>
<dbReference type="SUPFAM" id="SSF56925">
    <property type="entry name" value="OMPA-like"/>
    <property type="match status" value="1"/>
</dbReference>
<dbReference type="Gene3D" id="2.40.160.20">
    <property type="match status" value="1"/>
</dbReference>
<gene>
    <name evidence="1" type="ORF">S06H3_18288</name>
</gene>
<reference evidence="1" key="1">
    <citation type="journal article" date="2014" name="Front. Microbiol.">
        <title>High frequency of phylogenetically diverse reductive dehalogenase-homologous genes in deep subseafloor sedimentary metagenomes.</title>
        <authorList>
            <person name="Kawai M."/>
            <person name="Futagami T."/>
            <person name="Toyoda A."/>
            <person name="Takaki Y."/>
            <person name="Nishi S."/>
            <person name="Hori S."/>
            <person name="Arai W."/>
            <person name="Tsubouchi T."/>
            <person name="Morono Y."/>
            <person name="Uchiyama I."/>
            <person name="Ito T."/>
            <person name="Fujiyama A."/>
            <person name="Inagaki F."/>
            <person name="Takami H."/>
        </authorList>
    </citation>
    <scope>NUCLEOTIDE SEQUENCE</scope>
    <source>
        <strain evidence="1">Expedition CK06-06</strain>
    </source>
</reference>
<protein>
    <recommendedName>
        <fullName evidence="2">Outer membrane protein beta-barrel domain-containing protein</fullName>
    </recommendedName>
</protein>
<dbReference type="AlphaFoldDB" id="X1L4T1"/>
<accession>X1L4T1</accession>